<feature type="signal peptide" evidence="3">
    <location>
        <begin position="1"/>
        <end position="31"/>
    </location>
</feature>
<feature type="domain" description="Gram-positive pilin subunit D1 N-terminal" evidence="4">
    <location>
        <begin position="42"/>
        <end position="199"/>
    </location>
</feature>
<organism evidence="6 7">
    <name type="scientific">Rothia mucilaginosa</name>
    <dbReference type="NCBI Taxonomy" id="43675"/>
    <lineage>
        <taxon>Bacteria</taxon>
        <taxon>Bacillati</taxon>
        <taxon>Actinomycetota</taxon>
        <taxon>Actinomycetes</taxon>
        <taxon>Micrococcales</taxon>
        <taxon>Micrococcaceae</taxon>
        <taxon>Rothia</taxon>
    </lineage>
</organism>
<dbReference type="NCBIfam" id="NF033902">
    <property type="entry name" value="iso_D2_wall_anc"/>
    <property type="match status" value="1"/>
</dbReference>
<dbReference type="Pfam" id="PF16555">
    <property type="entry name" value="GramPos_pilinD1"/>
    <property type="match status" value="1"/>
</dbReference>
<dbReference type="Gene3D" id="2.60.40.740">
    <property type="match status" value="1"/>
</dbReference>
<gene>
    <name evidence="6" type="ORF">HXO65_04735</name>
</gene>
<evidence type="ECO:0000259" key="4">
    <source>
        <dbReference type="Pfam" id="PF16555"/>
    </source>
</evidence>
<evidence type="ECO:0000313" key="7">
    <source>
        <dbReference type="Proteomes" id="UP000785653"/>
    </source>
</evidence>
<dbReference type="InterPro" id="IPR026466">
    <property type="entry name" value="Fim_isopep_form_D2_dom"/>
</dbReference>
<name>A0A930LNQ0_9MICC</name>
<dbReference type="EMBL" id="JABZXS010000051">
    <property type="protein sequence ID" value="MBF1673496.1"/>
    <property type="molecule type" value="Genomic_DNA"/>
</dbReference>
<proteinExistence type="predicted"/>
<protein>
    <submittedName>
        <fullName evidence="6">SpaH/EbpB family LPXTG-anchored major pilin</fullName>
    </submittedName>
</protein>
<dbReference type="Gene3D" id="2.60.40.10">
    <property type="entry name" value="Immunoglobulins"/>
    <property type="match status" value="2"/>
</dbReference>
<evidence type="ECO:0000259" key="5">
    <source>
        <dbReference type="Pfam" id="PF17802"/>
    </source>
</evidence>
<feature type="compositionally biased region" description="Pro residues" evidence="1">
    <location>
        <begin position="354"/>
        <end position="366"/>
    </location>
</feature>
<feature type="chain" id="PRO_5037695256" evidence="3">
    <location>
        <begin position="32"/>
        <end position="547"/>
    </location>
</feature>
<feature type="domain" description="SpaA-like prealbumin fold" evidence="5">
    <location>
        <begin position="375"/>
        <end position="474"/>
    </location>
</feature>
<feature type="region of interest" description="Disordered" evidence="1">
    <location>
        <begin position="345"/>
        <end position="367"/>
    </location>
</feature>
<dbReference type="InterPro" id="IPR048052">
    <property type="entry name" value="FM1-like"/>
</dbReference>
<evidence type="ECO:0000256" key="3">
    <source>
        <dbReference type="SAM" id="SignalP"/>
    </source>
</evidence>
<dbReference type="PROSITE" id="PS00018">
    <property type="entry name" value="EF_HAND_1"/>
    <property type="match status" value="1"/>
</dbReference>
<dbReference type="InterPro" id="IPR013783">
    <property type="entry name" value="Ig-like_fold"/>
</dbReference>
<dbReference type="InterPro" id="IPR032364">
    <property type="entry name" value="GramPos_pilinD1_N"/>
</dbReference>
<keyword evidence="2" id="KW-0472">Membrane</keyword>
<dbReference type="Proteomes" id="UP000785653">
    <property type="component" value="Unassembled WGS sequence"/>
</dbReference>
<dbReference type="InterPro" id="IPR018247">
    <property type="entry name" value="EF_Hand_1_Ca_BS"/>
</dbReference>
<accession>A0A930LNQ0</accession>
<dbReference type="Pfam" id="PF17802">
    <property type="entry name" value="SpaA"/>
    <property type="match status" value="1"/>
</dbReference>
<keyword evidence="2" id="KW-1133">Transmembrane helix</keyword>
<dbReference type="AlphaFoldDB" id="A0A930LNQ0"/>
<comment type="caution">
    <text evidence="6">The sequence shown here is derived from an EMBL/GenBank/DDBJ whole genome shotgun (WGS) entry which is preliminary data.</text>
</comment>
<sequence>MKKTTTTRYAVASATAALALVSLMGAGIANAAPSPILDGGPTQGTIKIHKIKGVESGTRADGTPLSDQARQALGEPLANVTFDLYKIDGIDVHSTAGMAIAEKAADITITPEIVASGKLTIDGKDYTFSKTTSITTNATGDASATVDLGVYIVNENLTTYPGDASAITPAAPFLAIMPQTNPRNHADWLYDLDVYPKNTENSIDKVVKDGNAGTQNQDGYKVGENLTYTLASTILAGDTNGDGNITGADLGYYYVEDTLPEGTSYTSSTVQAGTTPLTEGADYIVSQNGNKIGWSVTEDGLNKLAANSGSKLTIDIVARVDANNVTGELKNQAWFIPSNAWLVNHGNKPGTPGNVPPETPNKPPKSPEVVSKYGDIILKKTATDGTVLAGAEFKVYRATGGTVCDAAAVSGDPIATSAPTDAQGFTKVAGLQLSNWYNGAEQTNLHSYCIVESKAPEGYNLLPSPIKFDLTVPGEVTDLAAAFADPQRDVNTTDDTGGSRTIVDTKKPLLPFTGGAGIGVIGSAATVMAGAAGFFALRSRRKQEETA</sequence>
<evidence type="ECO:0000313" key="6">
    <source>
        <dbReference type="EMBL" id="MBF1673496.1"/>
    </source>
</evidence>
<reference evidence="6" key="1">
    <citation type="submission" date="2020-04" db="EMBL/GenBank/DDBJ databases">
        <title>Deep metagenomics examines the oral microbiome during advanced dental caries in children, revealing novel taxa and co-occurrences with host molecules.</title>
        <authorList>
            <person name="Baker J.L."/>
            <person name="Morton J.T."/>
            <person name="Dinis M."/>
            <person name="Alvarez R."/>
            <person name="Tran N.C."/>
            <person name="Knight R."/>
            <person name="Edlund A."/>
        </authorList>
    </citation>
    <scope>NUCLEOTIDE SEQUENCE</scope>
    <source>
        <strain evidence="6">JCVI_47_bin.3</strain>
    </source>
</reference>
<dbReference type="GO" id="GO:0005975">
    <property type="term" value="P:carbohydrate metabolic process"/>
    <property type="evidence" value="ECO:0007669"/>
    <property type="project" value="UniProtKB-ARBA"/>
</dbReference>
<dbReference type="InterPro" id="IPR041033">
    <property type="entry name" value="SpaA_PFL_dom_1"/>
</dbReference>
<keyword evidence="3" id="KW-0732">Signal</keyword>
<dbReference type="NCBIfam" id="TIGR04226">
    <property type="entry name" value="RrgB_K2N_iso_D2"/>
    <property type="match status" value="1"/>
</dbReference>
<keyword evidence="2" id="KW-0812">Transmembrane</keyword>
<evidence type="ECO:0000256" key="2">
    <source>
        <dbReference type="SAM" id="Phobius"/>
    </source>
</evidence>
<evidence type="ECO:0000256" key="1">
    <source>
        <dbReference type="SAM" id="MobiDB-lite"/>
    </source>
</evidence>
<feature type="transmembrane region" description="Helical" evidence="2">
    <location>
        <begin position="509"/>
        <end position="537"/>
    </location>
</feature>